<dbReference type="RefSeq" id="WP_146789306.1">
    <property type="nucleotide sequence ID" value="NZ_BAABIO010000003.1"/>
</dbReference>
<dbReference type="EMBL" id="CP042433">
    <property type="protein sequence ID" value="QEC57218.1"/>
    <property type="molecule type" value="Genomic_DNA"/>
</dbReference>
<evidence type="ECO:0000313" key="2">
    <source>
        <dbReference type="Proteomes" id="UP000321204"/>
    </source>
</evidence>
<gene>
    <name evidence="1" type="ORF">FSB75_15370</name>
</gene>
<dbReference type="AlphaFoldDB" id="A0A5B8UKY4"/>
<dbReference type="GO" id="GO:0004519">
    <property type="term" value="F:endonuclease activity"/>
    <property type="evidence" value="ECO:0007669"/>
    <property type="project" value="InterPro"/>
</dbReference>
<keyword evidence="2" id="KW-1185">Reference proteome</keyword>
<proteinExistence type="predicted"/>
<dbReference type="KEGG" id="fgg:FSB75_15370"/>
<evidence type="ECO:0000313" key="1">
    <source>
        <dbReference type="EMBL" id="QEC57218.1"/>
    </source>
</evidence>
<accession>A0A5B8UKY4</accession>
<reference evidence="1 2" key="1">
    <citation type="journal article" date="2015" name="Int. J. Syst. Evol. Microbiol.">
        <title>Flavisolibacter ginsenosidimutans sp. nov., with ginsenoside-converting activity isolated from soil used for cultivating ginseng.</title>
        <authorList>
            <person name="Zhao Y."/>
            <person name="Liu Q."/>
            <person name="Kang M.S."/>
            <person name="Jin F."/>
            <person name="Yu H."/>
            <person name="Im W.T."/>
        </authorList>
    </citation>
    <scope>NUCLEOTIDE SEQUENCE [LARGE SCALE GENOMIC DNA]</scope>
    <source>
        <strain evidence="1 2">Gsoil 636</strain>
    </source>
</reference>
<dbReference type="InterPro" id="IPR018669">
    <property type="entry name" value="Toxin_HigB"/>
</dbReference>
<name>A0A5B8UKY4_9BACT</name>
<dbReference type="Pfam" id="PF09907">
    <property type="entry name" value="HigB_toxin"/>
    <property type="match status" value="1"/>
</dbReference>
<dbReference type="Proteomes" id="UP000321204">
    <property type="component" value="Chromosome"/>
</dbReference>
<protein>
    <submittedName>
        <fullName evidence="1">Type II toxin-antitoxin system HigB family toxin</fullName>
    </submittedName>
</protein>
<dbReference type="OrthoDB" id="9799912at2"/>
<dbReference type="GO" id="GO:0110001">
    <property type="term" value="C:toxin-antitoxin complex"/>
    <property type="evidence" value="ECO:0007669"/>
    <property type="project" value="InterPro"/>
</dbReference>
<organism evidence="1 2">
    <name type="scientific">Flavisolibacter ginsenosidimutans</name>
    <dbReference type="NCBI Taxonomy" id="661481"/>
    <lineage>
        <taxon>Bacteria</taxon>
        <taxon>Pseudomonadati</taxon>
        <taxon>Bacteroidota</taxon>
        <taxon>Chitinophagia</taxon>
        <taxon>Chitinophagales</taxon>
        <taxon>Chitinophagaceae</taxon>
        <taxon>Flavisolibacter</taxon>
    </lineage>
</organism>
<sequence>MLIVNLDKLNTFNKKHADARKSISTWISTTEEATWKKKQDVLDDFPKAKMIKNNRARFEIVHNTYRLIVFINYDAETVVIRFIGTHTEYDRIDPETI</sequence>
<dbReference type="GO" id="GO:0003723">
    <property type="term" value="F:RNA binding"/>
    <property type="evidence" value="ECO:0007669"/>
    <property type="project" value="InterPro"/>
</dbReference>